<evidence type="ECO:0000313" key="14">
    <source>
        <dbReference type="EMBL" id="KPH56410.1"/>
    </source>
</evidence>
<evidence type="ECO:0000256" key="1">
    <source>
        <dbReference type="ARBA" id="ARBA00004571"/>
    </source>
</evidence>
<dbReference type="PANTHER" id="PTHR30069">
    <property type="entry name" value="TONB-DEPENDENT OUTER MEMBRANE RECEPTOR"/>
    <property type="match status" value="1"/>
</dbReference>
<dbReference type="Pfam" id="PF07715">
    <property type="entry name" value="Plug"/>
    <property type="match status" value="1"/>
</dbReference>
<feature type="domain" description="TonB-dependent receptor-like beta-barrel" evidence="12">
    <location>
        <begin position="242"/>
        <end position="643"/>
    </location>
</feature>
<dbReference type="GO" id="GO:0009279">
    <property type="term" value="C:cell outer membrane"/>
    <property type="evidence" value="ECO:0007669"/>
    <property type="project" value="UniProtKB-SubCell"/>
</dbReference>
<dbReference type="InterPro" id="IPR036942">
    <property type="entry name" value="Beta-barrel_TonB_sf"/>
</dbReference>
<evidence type="ECO:0000259" key="12">
    <source>
        <dbReference type="Pfam" id="PF00593"/>
    </source>
</evidence>
<dbReference type="GO" id="GO:0044718">
    <property type="term" value="P:siderophore transmembrane transport"/>
    <property type="evidence" value="ECO:0007669"/>
    <property type="project" value="TreeGrafter"/>
</dbReference>
<dbReference type="InterPro" id="IPR037066">
    <property type="entry name" value="Plug_dom_sf"/>
</dbReference>
<evidence type="ECO:0000256" key="10">
    <source>
        <dbReference type="PROSITE-ProRule" id="PRU01360"/>
    </source>
</evidence>
<dbReference type="GO" id="GO:0015344">
    <property type="term" value="F:siderophore uptake transmembrane transporter activity"/>
    <property type="evidence" value="ECO:0007669"/>
    <property type="project" value="TreeGrafter"/>
</dbReference>
<protein>
    <submittedName>
        <fullName evidence="14">TonB-dependent receptor</fullName>
    </submittedName>
</protein>
<evidence type="ECO:0000313" key="15">
    <source>
        <dbReference type="Proteomes" id="UP000037997"/>
    </source>
</evidence>
<reference evidence="14 15" key="1">
    <citation type="submission" date="2014-06" db="EMBL/GenBank/DDBJ databases">
        <title>Helicobacter pullorum isolates in fresh chicken meat - phenotypic and genotypic features.</title>
        <authorList>
            <person name="Borges V."/>
            <person name="Santos A."/>
            <person name="Correia C.B."/>
            <person name="Saraiva M."/>
            <person name="Menard A."/>
            <person name="Vieira L."/>
            <person name="Sampaio D.A."/>
            <person name="Gomes J.P."/>
            <person name="Oleastro M."/>
        </authorList>
    </citation>
    <scope>NUCLEOTIDE SEQUENCE [LARGE SCALE GENOMIC DNA]</scope>
    <source>
        <strain evidence="14 15">229334/12</strain>
    </source>
</reference>
<dbReference type="PROSITE" id="PS52016">
    <property type="entry name" value="TONB_DEPENDENT_REC_3"/>
    <property type="match status" value="1"/>
</dbReference>
<keyword evidence="2 10" id="KW-0813">Transport</keyword>
<name>A0A0N1EE30_9HELI</name>
<gene>
    <name evidence="14" type="ORF">HPU229334_01410</name>
</gene>
<keyword evidence="6" id="KW-0406">Ion transport</keyword>
<accession>A0A0N1EE30</accession>
<organism evidence="14 15">
    <name type="scientific">Helicobacter pullorum</name>
    <dbReference type="NCBI Taxonomy" id="35818"/>
    <lineage>
        <taxon>Bacteria</taxon>
        <taxon>Pseudomonadati</taxon>
        <taxon>Campylobacterota</taxon>
        <taxon>Epsilonproteobacteria</taxon>
        <taxon>Campylobacterales</taxon>
        <taxon>Helicobacteraceae</taxon>
        <taxon>Helicobacter</taxon>
    </lineage>
</organism>
<dbReference type="Gene3D" id="2.40.170.20">
    <property type="entry name" value="TonB-dependent receptor, beta-barrel domain"/>
    <property type="match status" value="1"/>
</dbReference>
<sequence>MLKISKSRYVSYISLALIFCGVGVNAAEQYRLDTSVVSASGFSQDVKDAPASISVITKEDLEGRPFKDLGEALMGVPGVDVSLNKLGSYDFSIRGFSSSSGYVLVLVDGKRQNSIQGLYDDGFGGVESTFLPPLSMIERIEVIRGPASTLYGGDAVGGVVNIITKKNPSQFSASIGFDSTFQQHPKINGNSRGINGYMAIPLVKDKLSLALRGKYYTKGDTAITEPTGKYASHSAGEMRLGNIGGKLNWTINEQNNVYLEAEHSVAYTASLASSRDGTYSPRNVYKDRVLLNHDGYYHFGSINTYAQANFTDDKTVDAQGTSYIVESKGVLPFDFNAMGSMTLSAGVQYLYESYLNNNSDVKYAEIKGHLFEQNTIAPYAEAEYYITGDLILTGGIRYTHSDLFDGEVTPRGYLVYHLTETIALKGGVAKGYRTPEVRQLFDGIYRLNNRDTQGVYGNSDLKPETSTNYEIGVIFEFPSYANLSVTGFQTDFRDAIESEDFNQGDMLPNGSICQGPEGTEGTDGTNACRFFSNVAKTQVKGIEVSVQTAKWYGLSADLSYTFMDKKYKSGVNNGQRFADTPRHIATLKLNYTNGKFSSYLRGSGRYDSLIDEKRKYEDYYVVDLGVSYKMTKNSSIALAINNLLDKDFYKPYESVGRGGAISYANSYQDYIDGRNFWISYKLDF</sequence>
<evidence type="ECO:0000256" key="2">
    <source>
        <dbReference type="ARBA" id="ARBA00022448"/>
    </source>
</evidence>
<dbReference type="PATRIC" id="fig|35818.11.peg.276"/>
<dbReference type="STRING" id="35818.HPU229336_04515"/>
<evidence type="ECO:0000256" key="7">
    <source>
        <dbReference type="ARBA" id="ARBA00023077"/>
    </source>
</evidence>
<evidence type="ECO:0000256" key="9">
    <source>
        <dbReference type="ARBA" id="ARBA00023237"/>
    </source>
</evidence>
<dbReference type="EMBL" id="JNOC01000015">
    <property type="protein sequence ID" value="KPH56410.1"/>
    <property type="molecule type" value="Genomic_DNA"/>
</dbReference>
<dbReference type="InterPro" id="IPR012910">
    <property type="entry name" value="Plug_dom"/>
</dbReference>
<evidence type="ECO:0000256" key="8">
    <source>
        <dbReference type="ARBA" id="ARBA00023136"/>
    </source>
</evidence>
<dbReference type="InterPro" id="IPR000531">
    <property type="entry name" value="Beta-barrel_TonB"/>
</dbReference>
<evidence type="ECO:0000256" key="5">
    <source>
        <dbReference type="ARBA" id="ARBA00022729"/>
    </source>
</evidence>
<evidence type="ECO:0000256" key="11">
    <source>
        <dbReference type="RuleBase" id="RU003357"/>
    </source>
</evidence>
<dbReference type="AlphaFoldDB" id="A0A0N1EE30"/>
<keyword evidence="5" id="KW-0732">Signal</keyword>
<dbReference type="PANTHER" id="PTHR30069:SF53">
    <property type="entry name" value="COLICIN I RECEPTOR-RELATED"/>
    <property type="match status" value="1"/>
</dbReference>
<keyword evidence="14" id="KW-0675">Receptor</keyword>
<keyword evidence="3 10" id="KW-1134">Transmembrane beta strand</keyword>
<keyword evidence="4 10" id="KW-0812">Transmembrane</keyword>
<feature type="domain" description="TonB-dependent receptor plug" evidence="13">
    <location>
        <begin position="46"/>
        <end position="159"/>
    </location>
</feature>
<keyword evidence="9 10" id="KW-0998">Cell outer membrane</keyword>
<comment type="caution">
    <text evidence="14">The sequence shown here is derived from an EMBL/GenBank/DDBJ whole genome shotgun (WGS) entry which is preliminary data.</text>
</comment>
<comment type="subcellular location">
    <subcellularLocation>
        <location evidence="1 10">Cell outer membrane</location>
        <topology evidence="1 10">Multi-pass membrane protein</topology>
    </subcellularLocation>
</comment>
<evidence type="ECO:0000256" key="4">
    <source>
        <dbReference type="ARBA" id="ARBA00022692"/>
    </source>
</evidence>
<dbReference type="Proteomes" id="UP000037997">
    <property type="component" value="Unassembled WGS sequence"/>
</dbReference>
<dbReference type="CDD" id="cd01347">
    <property type="entry name" value="ligand_gated_channel"/>
    <property type="match status" value="1"/>
</dbReference>
<dbReference type="InterPro" id="IPR039426">
    <property type="entry name" value="TonB-dep_rcpt-like"/>
</dbReference>
<dbReference type="Pfam" id="PF00593">
    <property type="entry name" value="TonB_dep_Rec_b-barrel"/>
    <property type="match status" value="1"/>
</dbReference>
<dbReference type="SUPFAM" id="SSF56935">
    <property type="entry name" value="Porins"/>
    <property type="match status" value="1"/>
</dbReference>
<evidence type="ECO:0000259" key="13">
    <source>
        <dbReference type="Pfam" id="PF07715"/>
    </source>
</evidence>
<evidence type="ECO:0000256" key="6">
    <source>
        <dbReference type="ARBA" id="ARBA00023065"/>
    </source>
</evidence>
<dbReference type="RefSeq" id="WP_054197513.1">
    <property type="nucleotide sequence ID" value="NZ_JNOC01000015.1"/>
</dbReference>
<comment type="similarity">
    <text evidence="10 11">Belongs to the TonB-dependent receptor family.</text>
</comment>
<evidence type="ECO:0000256" key="3">
    <source>
        <dbReference type="ARBA" id="ARBA00022452"/>
    </source>
</evidence>
<proteinExistence type="inferred from homology"/>
<keyword evidence="8 10" id="KW-0472">Membrane</keyword>
<dbReference type="Gene3D" id="2.170.130.10">
    <property type="entry name" value="TonB-dependent receptor, plug domain"/>
    <property type="match status" value="1"/>
</dbReference>
<keyword evidence="7 11" id="KW-0798">TonB box</keyword>